<evidence type="ECO:0000259" key="4">
    <source>
        <dbReference type="PROSITE" id="PS50137"/>
    </source>
</evidence>
<dbReference type="PROSITE" id="PS50142">
    <property type="entry name" value="RNASE_3_2"/>
    <property type="match status" value="1"/>
</dbReference>
<dbReference type="GO" id="GO:0003723">
    <property type="term" value="F:RNA binding"/>
    <property type="evidence" value="ECO:0007669"/>
    <property type="project" value="UniProtKB-UniRule"/>
</dbReference>
<comment type="caution">
    <text evidence="6">The sequence shown here is derived from an EMBL/GenBank/DDBJ whole genome shotgun (WGS) entry which is preliminary data.</text>
</comment>
<dbReference type="GO" id="GO:0006396">
    <property type="term" value="P:RNA processing"/>
    <property type="evidence" value="ECO:0007669"/>
    <property type="project" value="InterPro"/>
</dbReference>
<dbReference type="SUPFAM" id="SSF69065">
    <property type="entry name" value="RNase III domain-like"/>
    <property type="match status" value="1"/>
</dbReference>
<evidence type="ECO:0000259" key="5">
    <source>
        <dbReference type="PROSITE" id="PS50142"/>
    </source>
</evidence>
<organism evidence="6 7">
    <name type="scientific">Sanghuangporus baumii</name>
    <name type="common">Phellinus baumii</name>
    <dbReference type="NCBI Taxonomy" id="108892"/>
    <lineage>
        <taxon>Eukaryota</taxon>
        <taxon>Fungi</taxon>
        <taxon>Dikarya</taxon>
        <taxon>Basidiomycota</taxon>
        <taxon>Agaricomycotina</taxon>
        <taxon>Agaricomycetes</taxon>
        <taxon>Hymenochaetales</taxon>
        <taxon>Hymenochaetaceae</taxon>
        <taxon>Sanghuangporus</taxon>
    </lineage>
</organism>
<feature type="domain" description="RNase III" evidence="5">
    <location>
        <begin position="15"/>
        <end position="62"/>
    </location>
</feature>
<name>A0A9Q5N4A2_SANBA</name>
<keyword evidence="1 2" id="KW-0694">RNA-binding</keyword>
<evidence type="ECO:0000256" key="3">
    <source>
        <dbReference type="SAM" id="MobiDB-lite"/>
    </source>
</evidence>
<dbReference type="InterPro" id="IPR036389">
    <property type="entry name" value="RNase_III_sf"/>
</dbReference>
<dbReference type="Gene3D" id="1.10.1520.10">
    <property type="entry name" value="Ribonuclease III domain"/>
    <property type="match status" value="1"/>
</dbReference>
<dbReference type="GO" id="GO:0004525">
    <property type="term" value="F:ribonuclease III activity"/>
    <property type="evidence" value="ECO:0007669"/>
    <property type="project" value="InterPro"/>
</dbReference>
<evidence type="ECO:0000256" key="1">
    <source>
        <dbReference type="ARBA" id="ARBA00022884"/>
    </source>
</evidence>
<feature type="domain" description="DRBM" evidence="4">
    <location>
        <begin position="201"/>
        <end position="271"/>
    </location>
</feature>
<dbReference type="InterPro" id="IPR014720">
    <property type="entry name" value="dsRBD_dom"/>
</dbReference>
<dbReference type="Gene3D" id="3.30.160.20">
    <property type="match status" value="1"/>
</dbReference>
<evidence type="ECO:0000313" key="6">
    <source>
        <dbReference type="EMBL" id="OCB87872.1"/>
    </source>
</evidence>
<dbReference type="SUPFAM" id="SSF54768">
    <property type="entry name" value="dsRNA-binding domain-like"/>
    <property type="match status" value="1"/>
</dbReference>
<dbReference type="AlphaFoldDB" id="A0A9Q5N4A2"/>
<feature type="compositionally biased region" description="Pro residues" evidence="3">
    <location>
        <begin position="139"/>
        <end position="153"/>
    </location>
</feature>
<dbReference type="Proteomes" id="UP000757232">
    <property type="component" value="Unassembled WGS sequence"/>
</dbReference>
<keyword evidence="7" id="KW-1185">Reference proteome</keyword>
<dbReference type="Pfam" id="PF00035">
    <property type="entry name" value="dsrm"/>
    <property type="match status" value="1"/>
</dbReference>
<dbReference type="InterPro" id="IPR000999">
    <property type="entry name" value="RNase_III_dom"/>
</dbReference>
<reference evidence="6" key="1">
    <citation type="submission" date="2016-06" db="EMBL/GenBank/DDBJ databases">
        <title>Draft Genome sequence of the fungus Inonotus baumii.</title>
        <authorList>
            <person name="Zhu H."/>
            <person name="Lin W."/>
        </authorList>
    </citation>
    <scope>NUCLEOTIDE SEQUENCE</scope>
    <source>
        <strain evidence="6">821</strain>
    </source>
</reference>
<dbReference type="EMBL" id="LNZH02000187">
    <property type="protein sequence ID" value="OCB87872.1"/>
    <property type="molecule type" value="Genomic_DNA"/>
</dbReference>
<proteinExistence type="predicted"/>
<dbReference type="OrthoDB" id="2392202at2759"/>
<sequence>MSTPDFPPLPLIIGDLILETFSHKSLNLGYDPDISTDNQRLAELGRTMLEFAVTRYLYSKRPIVAGAEIPFILSSSDFKPQETRHLFQAYVGAVVAQSGPTIAANWITQLIDPQAEILSTLDDQETVEHRAAKRLRTQPPSPASTPPPLPSDPPSAATAARPSNERNLSNHSAAQIIASAPSVMPTIGPQIVPNKTSSAQKGAGYLLVFNQRCSQQHLQVEYQAVNHGSPHAPVWLIKCLVNGIQKGEGQGSSKQAAKEAAAKQAYYSMGWTAYHGMPS</sequence>
<evidence type="ECO:0000256" key="2">
    <source>
        <dbReference type="PROSITE-ProRule" id="PRU00266"/>
    </source>
</evidence>
<accession>A0A9Q5N4A2</accession>
<dbReference type="PROSITE" id="PS50137">
    <property type="entry name" value="DS_RBD"/>
    <property type="match status" value="1"/>
</dbReference>
<protein>
    <submittedName>
        <fullName evidence="6">Uncharacterized protein</fullName>
    </submittedName>
</protein>
<dbReference type="SMART" id="SM00358">
    <property type="entry name" value="DSRM"/>
    <property type="match status" value="1"/>
</dbReference>
<gene>
    <name evidence="6" type="ORF">A7U60_g5007</name>
</gene>
<feature type="region of interest" description="Disordered" evidence="3">
    <location>
        <begin position="127"/>
        <end position="169"/>
    </location>
</feature>
<evidence type="ECO:0000313" key="7">
    <source>
        <dbReference type="Proteomes" id="UP000757232"/>
    </source>
</evidence>